<keyword evidence="2" id="KW-1185">Reference proteome</keyword>
<dbReference type="GO" id="GO:0005829">
    <property type="term" value="C:cytosol"/>
    <property type="evidence" value="ECO:0007669"/>
    <property type="project" value="TreeGrafter"/>
</dbReference>
<dbReference type="PANTHER" id="PTHR43393:SF3">
    <property type="entry name" value="LYSINE DECARBOXYLASE-LIKE PROTEIN"/>
    <property type="match status" value="1"/>
</dbReference>
<evidence type="ECO:0008006" key="3">
    <source>
        <dbReference type="Google" id="ProtNLM"/>
    </source>
</evidence>
<dbReference type="Gene3D" id="3.40.50.450">
    <property type="match status" value="1"/>
</dbReference>
<name>I3ZJ96_TERRK</name>
<proteinExistence type="predicted"/>
<evidence type="ECO:0000313" key="2">
    <source>
        <dbReference type="Proteomes" id="UP000006056"/>
    </source>
</evidence>
<dbReference type="OrthoDB" id="9801098at2"/>
<dbReference type="KEGG" id="trs:Terro_3083"/>
<protein>
    <recommendedName>
        <fullName evidence="3">Rossmann fold nucleotide-binding protein</fullName>
    </recommendedName>
</protein>
<dbReference type="HOGENOM" id="CLU_064453_0_0_0"/>
<dbReference type="EMBL" id="CP003379">
    <property type="protein sequence ID" value="AFL89314.1"/>
    <property type="molecule type" value="Genomic_DNA"/>
</dbReference>
<sequence length="327" mass="35533">MDEMSIPFNPLREDLYTPDALFGAFDPADSTSYERCADIKILSYFWRMGTNPTKFTGAATLEALHDNSISRGISRYIAKFPNVVAIMGGHGMKRNDPAYAGVAHIAYELAKSGFLLISGGGPGAMEATHLGAFHSNKSEAELDSAIALLAKVPQLPSNVDKLVAKDGSGKIDSQISSALHAWLAPALSIVKSIPLDEQGLSIGIPTWLYGFEPTTPFATLSGKYFQNSIREDGLVTMGVSGIIYAEGSAGTIQEIFQDAAQNYYGEFCPMIFFSSPAADGQHYWEIKYPVRPLIQALLDVKKDFATKVLFTEDANAVVSFLEKLRRV</sequence>
<dbReference type="SUPFAM" id="SSF102405">
    <property type="entry name" value="MCP/YpsA-like"/>
    <property type="match status" value="1"/>
</dbReference>
<dbReference type="PANTHER" id="PTHR43393">
    <property type="entry name" value="CYTOKININ RIBOSIDE 5'-MONOPHOSPHATE PHOSPHORIBOHYDROLASE"/>
    <property type="match status" value="1"/>
</dbReference>
<dbReference type="eggNOG" id="COG1611">
    <property type="taxonomic scope" value="Bacteria"/>
</dbReference>
<organism evidence="1 2">
    <name type="scientific">Terriglobus roseus (strain DSM 18391 / NRRL B-41598 / KBS 63)</name>
    <dbReference type="NCBI Taxonomy" id="926566"/>
    <lineage>
        <taxon>Bacteria</taxon>
        <taxon>Pseudomonadati</taxon>
        <taxon>Acidobacteriota</taxon>
        <taxon>Terriglobia</taxon>
        <taxon>Terriglobales</taxon>
        <taxon>Acidobacteriaceae</taxon>
        <taxon>Terriglobus</taxon>
    </lineage>
</organism>
<dbReference type="AlphaFoldDB" id="I3ZJ96"/>
<dbReference type="PATRIC" id="fig|926566.3.peg.3055"/>
<dbReference type="InterPro" id="IPR052341">
    <property type="entry name" value="LOG_family_nucleotidases"/>
</dbReference>
<evidence type="ECO:0000313" key="1">
    <source>
        <dbReference type="EMBL" id="AFL89314.1"/>
    </source>
</evidence>
<gene>
    <name evidence="1" type="ordered locus">Terro_3083</name>
</gene>
<accession>I3ZJ96</accession>
<dbReference type="RefSeq" id="WP_014786578.1">
    <property type="nucleotide sequence ID" value="NC_018014.1"/>
</dbReference>
<reference evidence="1 2" key="1">
    <citation type="submission" date="2012-06" db="EMBL/GenBank/DDBJ databases">
        <title>Complete genome of Terriglobus roseus DSM 18391.</title>
        <authorList>
            <consortium name="US DOE Joint Genome Institute (JGI-PGF)"/>
            <person name="Lucas S."/>
            <person name="Copeland A."/>
            <person name="Lapidus A."/>
            <person name="Glavina del Rio T."/>
            <person name="Dalin E."/>
            <person name="Tice H."/>
            <person name="Bruce D."/>
            <person name="Goodwin L."/>
            <person name="Pitluck S."/>
            <person name="Peters L."/>
            <person name="Mikhailova N."/>
            <person name="Munk A.C.C."/>
            <person name="Kyrpides N."/>
            <person name="Mavromatis K."/>
            <person name="Ivanova N."/>
            <person name="Brettin T."/>
            <person name="Detter J.C."/>
            <person name="Han C."/>
            <person name="Larimer F."/>
            <person name="Land M."/>
            <person name="Hauser L."/>
            <person name="Markowitz V."/>
            <person name="Cheng J.-F."/>
            <person name="Hugenholtz P."/>
            <person name="Woyke T."/>
            <person name="Wu D."/>
            <person name="Brambilla E."/>
            <person name="Klenk H.-P."/>
            <person name="Eisen J.A."/>
        </authorList>
    </citation>
    <scope>NUCLEOTIDE SEQUENCE [LARGE SCALE GENOMIC DNA]</scope>
    <source>
        <strain evidence="2">DSM 18391 / NRRL B-41598 / KBS 63</strain>
    </source>
</reference>
<dbReference type="Proteomes" id="UP000006056">
    <property type="component" value="Chromosome"/>
</dbReference>
<dbReference type="STRING" id="926566.Terro_3083"/>